<organism evidence="2 3">
    <name type="scientific">Coprinopsis cinerea (strain Okayama-7 / 130 / ATCC MYA-4618 / FGSC 9003)</name>
    <name type="common">Inky cap fungus</name>
    <name type="synonym">Hormographiella aspergillata</name>
    <dbReference type="NCBI Taxonomy" id="240176"/>
    <lineage>
        <taxon>Eukaryota</taxon>
        <taxon>Fungi</taxon>
        <taxon>Dikarya</taxon>
        <taxon>Basidiomycota</taxon>
        <taxon>Agaricomycotina</taxon>
        <taxon>Agaricomycetes</taxon>
        <taxon>Agaricomycetidae</taxon>
        <taxon>Agaricales</taxon>
        <taxon>Agaricineae</taxon>
        <taxon>Psathyrellaceae</taxon>
        <taxon>Coprinopsis</taxon>
    </lineage>
</organism>
<dbReference type="Proteomes" id="UP000001861">
    <property type="component" value="Unassembled WGS sequence"/>
</dbReference>
<dbReference type="OMA" id="ANEIAWT"/>
<dbReference type="eggNOG" id="ENOG502SQDQ">
    <property type="taxonomic scope" value="Eukaryota"/>
</dbReference>
<feature type="region of interest" description="Disordered" evidence="1">
    <location>
        <begin position="342"/>
        <end position="369"/>
    </location>
</feature>
<comment type="caution">
    <text evidence="2">The sequence shown here is derived from an EMBL/GenBank/DDBJ whole genome shotgun (WGS) entry which is preliminary data.</text>
</comment>
<gene>
    <name evidence="2" type="ORF">CC1G_06943</name>
</gene>
<keyword evidence="3" id="KW-1185">Reference proteome</keyword>
<feature type="compositionally biased region" description="Low complexity" evidence="1">
    <location>
        <begin position="355"/>
        <end position="369"/>
    </location>
</feature>
<dbReference type="InParanoid" id="A8NZS5"/>
<dbReference type="EMBL" id="AACS02000006">
    <property type="protein sequence ID" value="EAU84081.2"/>
    <property type="molecule type" value="Genomic_DNA"/>
</dbReference>
<feature type="region of interest" description="Disordered" evidence="1">
    <location>
        <begin position="1"/>
        <end position="50"/>
    </location>
</feature>
<dbReference type="KEGG" id="cci:CC1G_06943"/>
<evidence type="ECO:0000313" key="3">
    <source>
        <dbReference type="Proteomes" id="UP000001861"/>
    </source>
</evidence>
<feature type="compositionally biased region" description="Basic and acidic residues" evidence="1">
    <location>
        <begin position="345"/>
        <end position="354"/>
    </location>
</feature>
<dbReference type="AlphaFoldDB" id="A8NZS5"/>
<dbReference type="STRING" id="240176.A8NZS5"/>
<reference evidence="2 3" key="1">
    <citation type="journal article" date="2010" name="Proc. Natl. Acad. Sci. U.S.A.">
        <title>Insights into evolution of multicellular fungi from the assembled chromosomes of the mushroom Coprinopsis cinerea (Coprinus cinereus).</title>
        <authorList>
            <person name="Stajich J.E."/>
            <person name="Wilke S.K."/>
            <person name="Ahren D."/>
            <person name="Au C.H."/>
            <person name="Birren B.W."/>
            <person name="Borodovsky M."/>
            <person name="Burns C."/>
            <person name="Canback B."/>
            <person name="Casselton L.A."/>
            <person name="Cheng C.K."/>
            <person name="Deng J."/>
            <person name="Dietrich F.S."/>
            <person name="Fargo D.C."/>
            <person name="Farman M.L."/>
            <person name="Gathman A.C."/>
            <person name="Goldberg J."/>
            <person name="Guigo R."/>
            <person name="Hoegger P.J."/>
            <person name="Hooker J.B."/>
            <person name="Huggins A."/>
            <person name="James T.Y."/>
            <person name="Kamada T."/>
            <person name="Kilaru S."/>
            <person name="Kodira C."/>
            <person name="Kues U."/>
            <person name="Kupfer D."/>
            <person name="Kwan H.S."/>
            <person name="Lomsadze A."/>
            <person name="Li W."/>
            <person name="Lilly W.W."/>
            <person name="Ma L.J."/>
            <person name="Mackey A.J."/>
            <person name="Manning G."/>
            <person name="Martin F."/>
            <person name="Muraguchi H."/>
            <person name="Natvig D.O."/>
            <person name="Palmerini H."/>
            <person name="Ramesh M.A."/>
            <person name="Rehmeyer C.J."/>
            <person name="Roe B.A."/>
            <person name="Shenoy N."/>
            <person name="Stanke M."/>
            <person name="Ter-Hovhannisyan V."/>
            <person name="Tunlid A."/>
            <person name="Velagapudi R."/>
            <person name="Vision T.J."/>
            <person name="Zeng Q."/>
            <person name="Zolan M.E."/>
            <person name="Pukkila P.J."/>
        </authorList>
    </citation>
    <scope>NUCLEOTIDE SEQUENCE [LARGE SCALE GENOMIC DNA]</scope>
    <source>
        <strain evidence="3">Okayama-7 / 130 / ATCC MYA-4618 / FGSC 9003</strain>
    </source>
</reference>
<dbReference type="VEuPathDB" id="FungiDB:CC1G_06943"/>
<name>A8NZS5_COPC7</name>
<feature type="compositionally biased region" description="Polar residues" evidence="1">
    <location>
        <begin position="21"/>
        <end position="31"/>
    </location>
</feature>
<evidence type="ECO:0000313" key="2">
    <source>
        <dbReference type="EMBL" id="EAU84081.2"/>
    </source>
</evidence>
<protein>
    <submittedName>
        <fullName evidence="2">Uncharacterized protein</fullName>
    </submittedName>
</protein>
<accession>A8NZS5</accession>
<dbReference type="OrthoDB" id="3143319at2759"/>
<dbReference type="GeneID" id="6014299"/>
<proteinExistence type="predicted"/>
<feature type="region of interest" description="Disordered" evidence="1">
    <location>
        <begin position="147"/>
        <end position="178"/>
    </location>
</feature>
<dbReference type="HOGENOM" id="CLU_027435_0_0_1"/>
<evidence type="ECO:0000256" key="1">
    <source>
        <dbReference type="SAM" id="MobiDB-lite"/>
    </source>
</evidence>
<sequence>MSSSSQAVESQLQRALRPNVTVHNYTPQRSTSPPPTGRLEGEGRTVPRPSPTSLVAEARALVESCIANCGVGVWKDVEWEKKGPGSSGNVFEFRYRPPTIPGVTTSRPLELREWGAPVTNDELWSLNELEEFVHVKVAKYKGEEIARASAGSTAGPSKKRTRDAEESSSKGEAPSPKRRKTFYGLLHDVIPHPHIRPTPILSPSQSESTKIREYKRLPPICLPPHSDPLPPPNVYDRAAWIIPLRGTLPWRDATSAYLLDDSIHDPLDPDIHAVRPIPAPLKSQEPIYWTRPAIAAFWEFLSSLQEGGRVGALGLSFHAARSANISTQTDAELNREISASVHQENTTKDGDSHTSADSASTSARTSCSSPLSSLDYIKVYHPANKSMYVRAALDIWKYEHETWKGGDTGFIASGVAQNVPTPGLVGGLQLAVAVIFVTSGVTEVVLATGDASLRRIDRNPSPAAFRRNCGVAAIPSWLRALVRPRQQAAKEDVVNIWLQLSTLFVLPINDDAMVGNWYK</sequence>
<feature type="compositionally biased region" description="Polar residues" evidence="1">
    <location>
        <begin position="1"/>
        <end position="13"/>
    </location>
</feature>
<dbReference type="RefSeq" id="XP_001837737.2">
    <property type="nucleotide sequence ID" value="XM_001837685.2"/>
</dbReference>